<evidence type="ECO:0000313" key="1">
    <source>
        <dbReference type="EMBL" id="CAA9282312.1"/>
    </source>
</evidence>
<feature type="non-terminal residue" evidence="1">
    <location>
        <position position="1"/>
    </location>
</feature>
<reference evidence="1" key="1">
    <citation type="submission" date="2020-02" db="EMBL/GenBank/DDBJ databases">
        <authorList>
            <person name="Meier V. D."/>
        </authorList>
    </citation>
    <scope>NUCLEOTIDE SEQUENCE</scope>
    <source>
        <strain evidence="1">AVDCRST_MAG56</strain>
    </source>
</reference>
<organism evidence="1">
    <name type="scientific">uncultured Cytophagales bacterium</name>
    <dbReference type="NCBI Taxonomy" id="158755"/>
    <lineage>
        <taxon>Bacteria</taxon>
        <taxon>Pseudomonadati</taxon>
        <taxon>Bacteroidota</taxon>
        <taxon>Sphingobacteriia</taxon>
        <taxon>Sphingobacteriales</taxon>
        <taxon>environmental samples</taxon>
    </lineage>
</organism>
<gene>
    <name evidence="1" type="ORF">AVDCRST_MAG56-4876</name>
</gene>
<dbReference type="EMBL" id="CADCTQ010000324">
    <property type="protein sequence ID" value="CAA9282312.1"/>
    <property type="molecule type" value="Genomic_DNA"/>
</dbReference>
<protein>
    <submittedName>
        <fullName evidence="1">Uncharacterized protein</fullName>
    </submittedName>
</protein>
<accession>A0A6J4JM93</accession>
<feature type="non-terminal residue" evidence="1">
    <location>
        <position position="34"/>
    </location>
</feature>
<dbReference type="AlphaFoldDB" id="A0A6J4JM93"/>
<name>A0A6J4JM93_9SPHI</name>
<sequence>WKGFSQTCPVRVSRIRAQMNADFGLGNTWARNFC</sequence>
<proteinExistence type="predicted"/>